<evidence type="ECO:0000313" key="5">
    <source>
        <dbReference type="Proteomes" id="UP001140562"/>
    </source>
</evidence>
<dbReference type="InterPro" id="IPR000571">
    <property type="entry name" value="Znf_CCCH"/>
</dbReference>
<sequence>MATAEFLPGLGHIDSPAPTSSGLASPSTADLEHATLYQRYELLQRNDREKTEFINELLTRYEYLSQQYQTLASQSQQDAHGEASWKTEKPAYERYLQQYQRALSENPFVMVLIDGDGMIFRNENIRDGGAGGRRAASQLDTTVRNWIENEAKDVPLTSRVICRIYANVRGLGDVLVRTGAIAAIEDFEDFVRGFTRAKTMFDFIDVGVGKDRADEKIIENFKIFSQDYHCRKLLLGCSHDNGYARVLEECSDRPEIVSKVILLEGVPFEKELLPLPYGTKKFPGIFRDSKLVAFGATAHLPVRPLQLSGVSTPAAASKVYDVAPGLPARFPAPPPQVMDSPIPASASMALLRTPSSSTIASDGFVAALRPAPVVNSWAAKAAAPPPPASASPSYEPADRNKVIARNRAGQRIDPPTKDYDKAEVDRMKKLKLCNVHFLRQECPYDMQCSHRHTYQPSRSEIATLRLVARMSPCSMGSTCSDYKCIFGHRCPAPPSNRKVLKGTKSCIFTDTCKFPLELHDIDTNVVKTLVV</sequence>
<name>A0A9W9BX84_9PLEO</name>
<keyword evidence="5" id="KW-1185">Reference proteome</keyword>
<dbReference type="InterPro" id="IPR057683">
    <property type="entry name" value="DUF7923"/>
</dbReference>
<dbReference type="EMBL" id="JAPEUV010000151">
    <property type="protein sequence ID" value="KAJ4331411.1"/>
    <property type="molecule type" value="Genomic_DNA"/>
</dbReference>
<dbReference type="PROSITE" id="PS50103">
    <property type="entry name" value="ZF_C3H1"/>
    <property type="match status" value="1"/>
</dbReference>
<accession>A0A9W9BX84</accession>
<protein>
    <recommendedName>
        <fullName evidence="3">C3H1-type domain-containing protein</fullName>
    </recommendedName>
</protein>
<feature type="domain" description="C3H1-type" evidence="3">
    <location>
        <begin position="427"/>
        <end position="455"/>
    </location>
</feature>
<keyword evidence="1" id="KW-0863">Zinc-finger</keyword>
<organism evidence="4 5">
    <name type="scientific">Didymella glomerata</name>
    <dbReference type="NCBI Taxonomy" id="749621"/>
    <lineage>
        <taxon>Eukaryota</taxon>
        <taxon>Fungi</taxon>
        <taxon>Dikarya</taxon>
        <taxon>Ascomycota</taxon>
        <taxon>Pezizomycotina</taxon>
        <taxon>Dothideomycetes</taxon>
        <taxon>Pleosporomycetidae</taxon>
        <taxon>Pleosporales</taxon>
        <taxon>Pleosporineae</taxon>
        <taxon>Didymellaceae</taxon>
        <taxon>Didymella</taxon>
    </lineage>
</organism>
<evidence type="ECO:0000259" key="3">
    <source>
        <dbReference type="PROSITE" id="PS50103"/>
    </source>
</evidence>
<feature type="zinc finger region" description="C3H1-type" evidence="1">
    <location>
        <begin position="427"/>
        <end position="455"/>
    </location>
</feature>
<dbReference type="Proteomes" id="UP001140562">
    <property type="component" value="Unassembled WGS sequence"/>
</dbReference>
<dbReference type="Pfam" id="PF25540">
    <property type="entry name" value="DUF7923"/>
    <property type="match status" value="1"/>
</dbReference>
<evidence type="ECO:0000313" key="4">
    <source>
        <dbReference type="EMBL" id="KAJ4331411.1"/>
    </source>
</evidence>
<evidence type="ECO:0000256" key="1">
    <source>
        <dbReference type="PROSITE-ProRule" id="PRU00723"/>
    </source>
</evidence>
<dbReference type="GO" id="GO:0008270">
    <property type="term" value="F:zinc ion binding"/>
    <property type="evidence" value="ECO:0007669"/>
    <property type="project" value="UniProtKB-KW"/>
</dbReference>
<dbReference type="PANTHER" id="PTHR37543:SF1">
    <property type="entry name" value="CCCH ZINC FINGER DNA BINDING PROTEIN (AFU_ORTHOLOGUE AFUA_5G12760)"/>
    <property type="match status" value="1"/>
</dbReference>
<gene>
    <name evidence="4" type="ORF">N0V87_009201</name>
</gene>
<evidence type="ECO:0000256" key="2">
    <source>
        <dbReference type="SAM" id="MobiDB-lite"/>
    </source>
</evidence>
<proteinExistence type="predicted"/>
<feature type="region of interest" description="Disordered" evidence="2">
    <location>
        <begin position="1"/>
        <end position="27"/>
    </location>
</feature>
<keyword evidence="1" id="KW-0479">Metal-binding</keyword>
<comment type="caution">
    <text evidence="4">The sequence shown here is derived from an EMBL/GenBank/DDBJ whole genome shotgun (WGS) entry which is preliminary data.</text>
</comment>
<keyword evidence="1" id="KW-0862">Zinc</keyword>
<dbReference type="OrthoDB" id="3512845at2759"/>
<reference evidence="4" key="1">
    <citation type="submission" date="2022-10" db="EMBL/GenBank/DDBJ databases">
        <title>Tapping the CABI collections for fungal endophytes: first genome assemblies for Collariella, Neodidymelliopsis, Ascochyta clinopodiicola, Didymella pomorum, Didymosphaeria variabile, Neocosmospora piperis and Neocucurbitaria cava.</title>
        <authorList>
            <person name="Hill R."/>
        </authorList>
    </citation>
    <scope>NUCLEOTIDE SEQUENCE</scope>
    <source>
        <strain evidence="4">IMI 360193</strain>
    </source>
</reference>
<dbReference type="AlphaFoldDB" id="A0A9W9BX84"/>
<feature type="compositionally biased region" description="Polar residues" evidence="2">
    <location>
        <begin position="17"/>
        <end position="27"/>
    </location>
</feature>
<dbReference type="Pfam" id="PF25543">
    <property type="entry name" value="zf-CCCH_tandem"/>
    <property type="match status" value="1"/>
</dbReference>
<dbReference type="InterPro" id="IPR057654">
    <property type="entry name" value="Znf-CCCH_tandem"/>
</dbReference>
<dbReference type="PANTHER" id="PTHR37543">
    <property type="entry name" value="CCCH ZINC FINGER DNA BINDING PROTEIN (AFU_ORTHOLOGUE AFUA_5G12760)"/>
    <property type="match status" value="1"/>
</dbReference>